<sequence>MGKESKPWKSAQQTCQTSSQGAHLLDIGSEEEYGFMLSYLQKISRIIMIWTGLNDLKEEGQLLWTDGSPYVLKAGISSLSMIPENQTDCYALQRDPTGPDYFFTGFFCYVQLPYICEYELPLVPENITFSVHDVKTTEAVFMWSDMGMWLKSGFALIIKYYFDQWKPYILNLPVNTTQTKIVHLSPGLHYSFLLAARNSEGAQSILSPILKVETTVSPPTAVYIHPEDVQEESVILRWKLPRECQESYVQVKPNADMGETKKFILSNTEEFKIDLLIPGTTYEIAVASVNNGAMSELKTIQCTLKPKPVQIVVPYGLYSNAVVLFVRMPDIGVFDGIYVTSKEGPNATFTLKSDGKITIENLTAGTEYDFCVSTKSGQMLSSCYHIYGVKTCLAAPLNVREGDVTDTSIQITWDRADGDFEQYEVTCTNCASAFRVYFLEHHLCISNVQKVKQETAMFSNLSPGKLYNFAIRTEKEGFRDSIFVTKEIDTVPSAAKYLNYSRDSESITVTWPPAQNIFDGYVLSINSKDFNEKKMLPSDVRYDDYI</sequence>
<keyword evidence="1" id="KW-0677">Repeat</keyword>
<feature type="domain" description="Fibronectin type-III" evidence="3">
    <location>
        <begin position="395"/>
        <end position="494"/>
    </location>
</feature>
<evidence type="ECO:0000259" key="2">
    <source>
        <dbReference type="PROSITE" id="PS50041"/>
    </source>
</evidence>
<protein>
    <submittedName>
        <fullName evidence="5">Receptor-type tyrosine-protein phosphatase beta-like</fullName>
    </submittedName>
</protein>
<dbReference type="CDD" id="cd00037">
    <property type="entry name" value="CLECT"/>
    <property type="match status" value="1"/>
</dbReference>
<dbReference type="Pfam" id="PF00041">
    <property type="entry name" value="fn3"/>
    <property type="match status" value="2"/>
</dbReference>
<dbReference type="SMART" id="SM00060">
    <property type="entry name" value="FN3"/>
    <property type="match status" value="4"/>
</dbReference>
<dbReference type="InterPro" id="IPR013783">
    <property type="entry name" value="Ig-like_fold"/>
</dbReference>
<evidence type="ECO:0000313" key="5">
    <source>
        <dbReference type="RefSeq" id="XP_017659740.1"/>
    </source>
</evidence>
<dbReference type="InterPro" id="IPR036116">
    <property type="entry name" value="FN3_sf"/>
</dbReference>
<dbReference type="PANTHER" id="PTHR46708:SF2">
    <property type="entry name" value="FIBRONECTIN TYPE-III DOMAIN-CONTAINING PROTEIN"/>
    <property type="match status" value="1"/>
</dbReference>
<dbReference type="OrthoDB" id="10253954at2759"/>
<evidence type="ECO:0000259" key="3">
    <source>
        <dbReference type="PROSITE" id="PS50853"/>
    </source>
</evidence>
<feature type="domain" description="C-type lectin" evidence="2">
    <location>
        <begin position="1"/>
        <end position="117"/>
    </location>
</feature>
<dbReference type="InterPro" id="IPR003961">
    <property type="entry name" value="FN3_dom"/>
</dbReference>
<dbReference type="RefSeq" id="XP_017659740.1">
    <property type="nucleotide sequence ID" value="XM_017804251.1"/>
</dbReference>
<feature type="domain" description="Fibronectin type-III" evidence="3">
    <location>
        <begin position="218"/>
        <end position="306"/>
    </location>
</feature>
<dbReference type="Proteomes" id="UP000504624">
    <property type="component" value="Unplaced"/>
</dbReference>
<organism evidence="4 5">
    <name type="scientific">Lepidothrix coronata</name>
    <name type="common">blue-crowned manakin</name>
    <dbReference type="NCBI Taxonomy" id="321398"/>
    <lineage>
        <taxon>Eukaryota</taxon>
        <taxon>Metazoa</taxon>
        <taxon>Chordata</taxon>
        <taxon>Craniata</taxon>
        <taxon>Vertebrata</taxon>
        <taxon>Euteleostomi</taxon>
        <taxon>Archelosauria</taxon>
        <taxon>Archosauria</taxon>
        <taxon>Dinosauria</taxon>
        <taxon>Saurischia</taxon>
        <taxon>Theropoda</taxon>
        <taxon>Coelurosauria</taxon>
        <taxon>Aves</taxon>
        <taxon>Neognathae</taxon>
        <taxon>Neoaves</taxon>
        <taxon>Telluraves</taxon>
        <taxon>Australaves</taxon>
        <taxon>Passeriformes</taxon>
        <taxon>Pipridae</taxon>
        <taxon>Lepidothrix</taxon>
    </lineage>
</organism>
<dbReference type="Pfam" id="PF00059">
    <property type="entry name" value="Lectin_C"/>
    <property type="match status" value="1"/>
</dbReference>
<dbReference type="PROSITE" id="PS50853">
    <property type="entry name" value="FN3"/>
    <property type="match status" value="3"/>
</dbReference>
<keyword evidence="4" id="KW-1185">Reference proteome</keyword>
<dbReference type="CDD" id="cd00063">
    <property type="entry name" value="FN3"/>
    <property type="match status" value="3"/>
</dbReference>
<dbReference type="InterPro" id="IPR016186">
    <property type="entry name" value="C-type_lectin-like/link_sf"/>
</dbReference>
<dbReference type="SUPFAM" id="SSF56436">
    <property type="entry name" value="C-type lectin-like"/>
    <property type="match status" value="1"/>
</dbReference>
<dbReference type="SUPFAM" id="SSF49265">
    <property type="entry name" value="Fibronectin type III"/>
    <property type="match status" value="2"/>
</dbReference>
<dbReference type="Gene3D" id="2.60.40.10">
    <property type="entry name" value="Immunoglobulins"/>
    <property type="match status" value="2"/>
</dbReference>
<dbReference type="InterPro" id="IPR050991">
    <property type="entry name" value="ECM_Regulatory_Proteins"/>
</dbReference>
<dbReference type="PROSITE" id="PS50041">
    <property type="entry name" value="C_TYPE_LECTIN_2"/>
    <property type="match status" value="1"/>
</dbReference>
<gene>
    <name evidence="5" type="primary">LOC108492199</name>
</gene>
<proteinExistence type="predicted"/>
<name>A0A6J0GCZ5_9PASS</name>
<dbReference type="InterPro" id="IPR001304">
    <property type="entry name" value="C-type_lectin-like"/>
</dbReference>
<dbReference type="PANTHER" id="PTHR46708">
    <property type="entry name" value="TENASCIN"/>
    <property type="match status" value="1"/>
</dbReference>
<dbReference type="GeneID" id="108492199"/>
<evidence type="ECO:0000313" key="4">
    <source>
        <dbReference type="Proteomes" id="UP000504624"/>
    </source>
</evidence>
<evidence type="ECO:0000256" key="1">
    <source>
        <dbReference type="ARBA" id="ARBA00022737"/>
    </source>
</evidence>
<dbReference type="Gene3D" id="3.10.100.10">
    <property type="entry name" value="Mannose-Binding Protein A, subunit A"/>
    <property type="match status" value="1"/>
</dbReference>
<dbReference type="InterPro" id="IPR016187">
    <property type="entry name" value="CTDL_fold"/>
</dbReference>
<accession>A0A6J0GCZ5</accession>
<feature type="domain" description="Fibronectin type-III" evidence="3">
    <location>
        <begin position="123"/>
        <end position="217"/>
    </location>
</feature>
<dbReference type="AlphaFoldDB" id="A0A6J0GCZ5"/>
<reference evidence="5" key="1">
    <citation type="submission" date="2025-08" db="UniProtKB">
        <authorList>
            <consortium name="RefSeq"/>
        </authorList>
    </citation>
    <scope>IDENTIFICATION</scope>
</reference>